<evidence type="ECO:0000256" key="7">
    <source>
        <dbReference type="ARBA" id="ARBA00022769"/>
    </source>
</evidence>
<evidence type="ECO:0000256" key="16">
    <source>
        <dbReference type="ARBA" id="ARBA00042156"/>
    </source>
</evidence>
<organism evidence="19 22">
    <name type="scientific">Helicobacter typhlonius</name>
    <dbReference type="NCBI Taxonomy" id="76936"/>
    <lineage>
        <taxon>Bacteria</taxon>
        <taxon>Pseudomonadati</taxon>
        <taxon>Campylobacterota</taxon>
        <taxon>Epsilonproteobacteria</taxon>
        <taxon>Campylobacterales</taxon>
        <taxon>Helicobacteraceae</taxon>
        <taxon>Helicobacter</taxon>
    </lineage>
</organism>
<evidence type="ECO:0000313" key="20">
    <source>
        <dbReference type="EMBL" id="TLD78632.1"/>
    </source>
</evidence>
<sequence length="960" mass="107225">MKDYNHIHISGARENNLKNINLSIPKNQLVVFTGLSGSGKSTLAFDTLYAEGQRRYIESLSSYARQFLDKVGKPDVDKIEGLTPAIAIDQKTTSKNPRSTVGTITEIYDYLRLLYARVGIQHCHICGEKISQMSATDIIEQILNLPDGAKMIFLAPIVKEKKGSFNDKIESLRQKGYVRAMIDGVMVRLDEEIELAKNKKHSIKIVIDRVVNIAENHTRIAQGVEKALKESYGEIEVEIIHNDEKKFLHYSEHFACFKCKVSFEELEPLGFSFNSPKGACEDCLGLGAKYAIDLKKILDKSQPLNKGGIKIIFGFNRNYYAELFYAFCRSAKIDPNLSFEELSKSQQSSLLYGNEQEVEIQWRSSKLKRPWKGILQIAYDMLKDDKDLGDYTTEKVCPTCNGHRLKLESLSVKVAGLGIGEVIDMPIQQVYEFFNDTSAFSYFNEQNRFIAEPILKEIRERLFFLYDVGLGYLTLGRDARSISGGESQRIRIASQIGSGLTGVMYVLDEPSIGLHERDTLRLIKTLRSLQEKGNSVIIVEHDKETILNADYIVDIGPEAGLRGGEVVFSGNIAELLDTNTFTAEYVKGTKIIFYPHKRKISQWLKISNVNIHNITHLSVSIPLSQFVCVTGVSGSGKSSLILQTLLPVAQELLNNARKVQKCDGVEIAGLEHLDKVIYLDQSPIGRTPRSNPATYTGVMDDIRTLFADSKESKVRGYSVGRFSFNVKGGRCEKCQGEGEIKIEMHFLPDIMVKCDACKGAKYNPQTLEITYKGKNIADVLGMSVDYALEFFAKVPKIAQKLRTLQDVGLGYINLGQNALTLSGGEAQRIKLAKELSRKDTGKTLYVLDEPTTGLHFADVDRLIKVLHHLVDLGNSVIVIEHNLDMIKNADYIIDMGPEGGAGGGKVVDCGSVAHISSNYTKSGSYTGKYLAKDLERDEMLKNKQDLAKNPARNHKTREKK</sequence>
<keyword evidence="21" id="KW-1185">Reference proteome</keyword>
<dbReference type="FunFam" id="1.20.1580.10:FF:000002">
    <property type="entry name" value="UvrABC system protein A"/>
    <property type="match status" value="1"/>
</dbReference>
<dbReference type="InterPro" id="IPR003439">
    <property type="entry name" value="ABC_transporter-like_ATP-bd"/>
</dbReference>
<reference evidence="20 21" key="1">
    <citation type="journal article" date="2014" name="Genome Announc.">
        <title>Draft genome sequences of eight enterohepatic helicobacter species isolated from both laboratory and wild rodents.</title>
        <authorList>
            <person name="Sheh A."/>
            <person name="Shen Z."/>
            <person name="Fox J.G."/>
        </authorList>
    </citation>
    <scope>NUCLEOTIDE SEQUENCE [LARGE SCALE GENOMIC DNA]</scope>
    <source>
        <strain evidence="20 21">MIT 98-6810</strain>
    </source>
</reference>
<dbReference type="InterPro" id="IPR004602">
    <property type="entry name" value="UvrA"/>
</dbReference>
<dbReference type="Gene3D" id="3.40.50.300">
    <property type="entry name" value="P-loop containing nucleotide triphosphate hydrolases"/>
    <property type="match status" value="2"/>
</dbReference>
<evidence type="ECO:0000256" key="1">
    <source>
        <dbReference type="ARBA" id="ARBA00004496"/>
    </source>
</evidence>
<keyword evidence="13" id="KW-0234">DNA repair</keyword>
<keyword evidence="5" id="KW-0547">Nucleotide-binding</keyword>
<name>A0A0S4PV38_9HELI</name>
<dbReference type="GO" id="GO:0005524">
    <property type="term" value="F:ATP binding"/>
    <property type="evidence" value="ECO:0007669"/>
    <property type="project" value="UniProtKB-KW"/>
</dbReference>
<evidence type="ECO:0000313" key="19">
    <source>
        <dbReference type="EMBL" id="CUU40109.1"/>
    </source>
</evidence>
<feature type="domain" description="ABC transporter" evidence="18">
    <location>
        <begin position="586"/>
        <end position="922"/>
    </location>
</feature>
<dbReference type="GO" id="GO:0006289">
    <property type="term" value="P:nucleotide-excision repair"/>
    <property type="evidence" value="ECO:0007669"/>
    <property type="project" value="InterPro"/>
</dbReference>
<evidence type="ECO:0000256" key="8">
    <source>
        <dbReference type="ARBA" id="ARBA00022771"/>
    </source>
</evidence>
<protein>
    <recommendedName>
        <fullName evidence="15">UvrABC system protein A</fullName>
    </recommendedName>
    <alternativeName>
        <fullName evidence="16">Excinuclease ABC subunit A</fullName>
    </alternativeName>
</protein>
<evidence type="ECO:0000259" key="18">
    <source>
        <dbReference type="PROSITE" id="PS50893"/>
    </source>
</evidence>
<reference evidence="19" key="2">
    <citation type="submission" date="2015-11" db="EMBL/GenBank/DDBJ databases">
        <authorList>
            <person name="Zhang Y."/>
            <person name="Guo Z."/>
        </authorList>
    </citation>
    <scope>NUCLEOTIDE SEQUENCE</scope>
    <source>
        <strain evidence="19">1</strain>
    </source>
</reference>
<dbReference type="SUPFAM" id="SSF52540">
    <property type="entry name" value="P-loop containing nucleoside triphosphate hydrolases"/>
    <property type="match status" value="2"/>
</dbReference>
<reference evidence="22" key="3">
    <citation type="submission" date="2015-11" db="EMBL/GenBank/DDBJ databases">
        <authorList>
            <person name="Anvar S.Y."/>
        </authorList>
    </citation>
    <scope>NUCLEOTIDE SEQUENCE [LARGE SCALE GENOMIC DNA]</scope>
</reference>
<feature type="region of interest" description="Disordered" evidence="17">
    <location>
        <begin position="940"/>
        <end position="960"/>
    </location>
</feature>
<keyword evidence="3" id="KW-0479">Metal-binding</keyword>
<dbReference type="CDD" id="cd03270">
    <property type="entry name" value="ABC_UvrA_I"/>
    <property type="match status" value="1"/>
</dbReference>
<dbReference type="GO" id="GO:0005737">
    <property type="term" value="C:cytoplasm"/>
    <property type="evidence" value="ECO:0007669"/>
    <property type="project" value="UniProtKB-SubCell"/>
</dbReference>
<dbReference type="Pfam" id="PF17755">
    <property type="entry name" value="UvrA_DNA-bind"/>
    <property type="match status" value="1"/>
</dbReference>
<dbReference type="CDD" id="cd03271">
    <property type="entry name" value="ABC_UvrA_II"/>
    <property type="match status" value="1"/>
</dbReference>
<evidence type="ECO:0000256" key="10">
    <source>
        <dbReference type="ARBA" id="ARBA00022840"/>
    </source>
</evidence>
<evidence type="ECO:0000256" key="13">
    <source>
        <dbReference type="ARBA" id="ARBA00023204"/>
    </source>
</evidence>
<dbReference type="PANTHER" id="PTHR43152">
    <property type="entry name" value="UVRABC SYSTEM PROTEIN A"/>
    <property type="match status" value="1"/>
</dbReference>
<evidence type="ECO:0000256" key="9">
    <source>
        <dbReference type="ARBA" id="ARBA00022833"/>
    </source>
</evidence>
<gene>
    <name evidence="20" type="primary">uvrA</name>
    <name evidence="19" type="ORF">BN2458_PEG1224</name>
    <name evidence="20" type="ORF">LS75_004790</name>
</gene>
<dbReference type="RefSeq" id="WP_058122061.1">
    <property type="nucleotide sequence ID" value="NZ_CAMTKE010000004.1"/>
</dbReference>
<dbReference type="STRING" id="76936.BN2458_PEG1224"/>
<dbReference type="Pfam" id="PF17760">
    <property type="entry name" value="UvrA_inter"/>
    <property type="match status" value="1"/>
</dbReference>
<dbReference type="InterPro" id="IPR041102">
    <property type="entry name" value="UvrA_inter"/>
</dbReference>
<evidence type="ECO:0000256" key="4">
    <source>
        <dbReference type="ARBA" id="ARBA00022737"/>
    </source>
</evidence>
<keyword evidence="2" id="KW-0963">Cytoplasm</keyword>
<dbReference type="Gene3D" id="1.20.1580.10">
    <property type="entry name" value="ABC transporter ATPase like domain"/>
    <property type="match status" value="2"/>
</dbReference>
<dbReference type="PANTHER" id="PTHR43152:SF3">
    <property type="entry name" value="UVRABC SYSTEM PROTEIN A"/>
    <property type="match status" value="1"/>
</dbReference>
<feature type="compositionally biased region" description="Basic residues" evidence="17">
    <location>
        <begin position="951"/>
        <end position="960"/>
    </location>
</feature>
<keyword evidence="12" id="KW-0238">DNA-binding</keyword>
<dbReference type="InterPro" id="IPR017871">
    <property type="entry name" value="ABC_transporter-like_CS"/>
</dbReference>
<keyword evidence="11" id="KW-0267">Excision nuclease</keyword>
<dbReference type="KEGG" id="hty:BN2458_PEG1224"/>
<dbReference type="EMBL" id="JRPF02000004">
    <property type="protein sequence ID" value="TLD78632.1"/>
    <property type="molecule type" value="Genomic_DNA"/>
</dbReference>
<dbReference type="Gene3D" id="3.30.1490.20">
    <property type="entry name" value="ATP-grasp fold, A domain"/>
    <property type="match status" value="1"/>
</dbReference>
<dbReference type="NCBIfam" id="NF001503">
    <property type="entry name" value="PRK00349.1"/>
    <property type="match status" value="1"/>
</dbReference>
<evidence type="ECO:0000256" key="5">
    <source>
        <dbReference type="ARBA" id="ARBA00022741"/>
    </source>
</evidence>
<keyword evidence="6" id="KW-0227">DNA damage</keyword>
<dbReference type="GO" id="GO:0003677">
    <property type="term" value="F:DNA binding"/>
    <property type="evidence" value="ECO:0007669"/>
    <property type="project" value="UniProtKB-KW"/>
</dbReference>
<evidence type="ECO:0000313" key="21">
    <source>
        <dbReference type="Proteomes" id="UP000029925"/>
    </source>
</evidence>
<dbReference type="GO" id="GO:0004518">
    <property type="term" value="F:nuclease activity"/>
    <property type="evidence" value="ECO:0007669"/>
    <property type="project" value="UniProtKB-KW"/>
</dbReference>
<evidence type="ECO:0000256" key="6">
    <source>
        <dbReference type="ARBA" id="ARBA00022763"/>
    </source>
</evidence>
<evidence type="ECO:0000256" key="12">
    <source>
        <dbReference type="ARBA" id="ARBA00023125"/>
    </source>
</evidence>
<comment type="similarity">
    <text evidence="14">Belongs to the ABC transporter superfamily. UvrA family.</text>
</comment>
<dbReference type="PROSITE" id="PS50893">
    <property type="entry name" value="ABC_TRANSPORTER_2"/>
    <property type="match status" value="1"/>
</dbReference>
<dbReference type="Gene3D" id="1.10.8.280">
    <property type="entry name" value="ABC transporter ATPase domain-like"/>
    <property type="match status" value="1"/>
</dbReference>
<dbReference type="PROSITE" id="PS00211">
    <property type="entry name" value="ABC_TRANSPORTER_1"/>
    <property type="match status" value="2"/>
</dbReference>
<dbReference type="NCBIfam" id="TIGR00630">
    <property type="entry name" value="uvra"/>
    <property type="match status" value="1"/>
</dbReference>
<comment type="subcellular location">
    <subcellularLocation>
        <location evidence="1">Cytoplasm</location>
    </subcellularLocation>
</comment>
<dbReference type="GO" id="GO:0008270">
    <property type="term" value="F:zinc ion binding"/>
    <property type="evidence" value="ECO:0007669"/>
    <property type="project" value="UniProtKB-KW"/>
</dbReference>
<evidence type="ECO:0000256" key="3">
    <source>
        <dbReference type="ARBA" id="ARBA00022723"/>
    </source>
</evidence>
<dbReference type="GO" id="GO:0016887">
    <property type="term" value="F:ATP hydrolysis activity"/>
    <property type="evidence" value="ECO:0007669"/>
    <property type="project" value="InterPro"/>
</dbReference>
<evidence type="ECO:0000256" key="15">
    <source>
        <dbReference type="ARBA" id="ARBA00039316"/>
    </source>
</evidence>
<accession>A0A0S4PV38</accession>
<dbReference type="InterPro" id="IPR041552">
    <property type="entry name" value="UvrA_DNA-bd"/>
</dbReference>
<dbReference type="GO" id="GO:0009380">
    <property type="term" value="C:excinuclease repair complex"/>
    <property type="evidence" value="ECO:0007669"/>
    <property type="project" value="InterPro"/>
</dbReference>
<keyword evidence="9" id="KW-0862">Zinc</keyword>
<keyword evidence="8" id="KW-0863">Zinc-finger</keyword>
<dbReference type="Proteomes" id="UP000029925">
    <property type="component" value="Unassembled WGS sequence"/>
</dbReference>
<evidence type="ECO:0000256" key="17">
    <source>
        <dbReference type="SAM" id="MobiDB-lite"/>
    </source>
</evidence>
<proteinExistence type="inferred from homology"/>
<keyword evidence="4" id="KW-0677">Repeat</keyword>
<dbReference type="InterPro" id="IPR027417">
    <property type="entry name" value="P-loop_NTPase"/>
</dbReference>
<evidence type="ECO:0000256" key="14">
    <source>
        <dbReference type="ARBA" id="ARBA00038000"/>
    </source>
</evidence>
<dbReference type="AlphaFoldDB" id="A0A0S4PV38"/>
<dbReference type="OrthoDB" id="9809851at2"/>
<dbReference type="EMBL" id="LN907858">
    <property type="protein sequence ID" value="CUU40109.1"/>
    <property type="molecule type" value="Genomic_DNA"/>
</dbReference>
<evidence type="ECO:0000256" key="11">
    <source>
        <dbReference type="ARBA" id="ARBA00022881"/>
    </source>
</evidence>
<evidence type="ECO:0000313" key="22">
    <source>
        <dbReference type="Proteomes" id="UP000064525"/>
    </source>
</evidence>
<evidence type="ECO:0000256" key="2">
    <source>
        <dbReference type="ARBA" id="ARBA00022490"/>
    </source>
</evidence>
<keyword evidence="7" id="KW-0228">DNA excision</keyword>
<keyword evidence="10" id="KW-0067">ATP-binding</keyword>
<dbReference type="Proteomes" id="UP000064525">
    <property type="component" value="Chromosome I"/>
</dbReference>
<dbReference type="InterPro" id="IPR013815">
    <property type="entry name" value="ATP_grasp_subdomain_1"/>
</dbReference>
<dbReference type="GeneID" id="78151424"/>
<dbReference type="PATRIC" id="fig|76936.10.peg.1195"/>